<protein>
    <submittedName>
        <fullName evidence="1">Uncharacterized protein</fullName>
    </submittedName>
</protein>
<dbReference type="RefSeq" id="WP_041051464.1">
    <property type="nucleotide sequence ID" value="NZ_JXAK01000066.1"/>
</dbReference>
<name>A0ABR5ABU0_9BACL</name>
<keyword evidence="2" id="KW-1185">Reference proteome</keyword>
<evidence type="ECO:0000313" key="1">
    <source>
        <dbReference type="EMBL" id="KIL38303.1"/>
    </source>
</evidence>
<comment type="caution">
    <text evidence="1">The sequence shown here is derived from an EMBL/GenBank/DDBJ whole genome shotgun (WGS) entry which is preliminary data.</text>
</comment>
<reference evidence="1 2" key="1">
    <citation type="submission" date="2014-12" db="EMBL/GenBank/DDBJ databases">
        <title>Draft genome sequence of Paenibacillus kamchatkensis strain B-2647.</title>
        <authorList>
            <person name="Karlyshev A.V."/>
            <person name="Kudryashova E.B."/>
        </authorList>
    </citation>
    <scope>NUCLEOTIDE SEQUENCE [LARGE SCALE GENOMIC DNA]</scope>
    <source>
        <strain evidence="1 2">VKM B-2647</strain>
    </source>
</reference>
<evidence type="ECO:0000313" key="2">
    <source>
        <dbReference type="Proteomes" id="UP000031967"/>
    </source>
</evidence>
<dbReference type="EMBL" id="JXAK01000066">
    <property type="protein sequence ID" value="KIL38303.1"/>
    <property type="molecule type" value="Genomic_DNA"/>
</dbReference>
<gene>
    <name evidence="1" type="ORF">SD70_27190</name>
</gene>
<accession>A0ABR5ABU0</accession>
<sequence>MVLGDVYDIASRVKEFDPSYELSWNPRLKQYQVLANKRVLKKEGVLDGRPLHFMHDVREVVFTWDVKDMAPDMRIMWKLYETDTWRHPRGPLGYLEDLERETELARQKREERISEETDYLARENHSLVFEKKKSFDMGKAW</sequence>
<organism evidence="1 2">
    <name type="scientific">Gordoniibacillus kamchatkensis</name>
    <dbReference type="NCBI Taxonomy" id="1590651"/>
    <lineage>
        <taxon>Bacteria</taxon>
        <taxon>Bacillati</taxon>
        <taxon>Bacillota</taxon>
        <taxon>Bacilli</taxon>
        <taxon>Bacillales</taxon>
        <taxon>Paenibacillaceae</taxon>
        <taxon>Gordoniibacillus</taxon>
    </lineage>
</organism>
<proteinExistence type="predicted"/>
<dbReference type="Proteomes" id="UP000031967">
    <property type="component" value="Unassembled WGS sequence"/>
</dbReference>